<evidence type="ECO:0000313" key="3">
    <source>
        <dbReference type="Proteomes" id="UP000011115"/>
    </source>
</evidence>
<dbReference type="HOGENOM" id="CLU_608911_0_0_1"/>
<dbReference type="AlphaFoldDB" id="M1DUW8"/>
<accession>M1DUW8</accession>
<dbReference type="Proteomes" id="UP000011115">
    <property type="component" value="Unassembled WGS sequence"/>
</dbReference>
<sequence>MMLDSSREAQPLLEFGWVQAETLIDPPTRIRFQLFQSPTHRLGMYMCVQVGTIAPKQNATYTRGGKSKLVAPSRRMIEADSDTEYIPPVTRISPLYPTLLRTKPNSSGDILVSIEPAPKANESNKWCIAGQFQLYQNDTMLNNHRRMTQTVTVELKVLTGSLHTAPAIQELFRRHKFEWMARSLRTYSEAMTRDFYASYAATVLNSISKWAKPAAQPPLQSILPWMQRSIAEFEARMEQMMDQKFQAVHKHLDVFDLRVLERSTLTIDVTAFQTELASLRADVAALLGPVEKVPEFAPTVREDEVAMTSLLGDTMPPPNSSRVVSIVIGCLMRPRIWTSTSFGMMPTLLHLGKSHKLSPSPKTGDTDGHFASTYEGMDAAFYCGVRGEDGTNDGPEVLGPVEKVPKSTPAVPEDEVAMTSLFGDTMPPPNSSRAAGKRHCSDHTSDTEEA</sequence>
<protein>
    <submittedName>
        <fullName evidence="2">Integrase core domain containing protein</fullName>
    </submittedName>
</protein>
<feature type="region of interest" description="Disordered" evidence="1">
    <location>
        <begin position="420"/>
        <end position="450"/>
    </location>
</feature>
<proteinExistence type="predicted"/>
<dbReference type="EnsemblPlants" id="PGSC0003DMT400094796">
    <property type="protein sequence ID" value="PGSC0003DMT400094796"/>
    <property type="gene ID" value="PGSC0003DMG400044367"/>
</dbReference>
<reference evidence="2" key="2">
    <citation type="submission" date="2015-06" db="UniProtKB">
        <authorList>
            <consortium name="EnsemblPlants"/>
        </authorList>
    </citation>
    <scope>IDENTIFICATION</scope>
    <source>
        <strain evidence="2">DM1-3 516 R44</strain>
    </source>
</reference>
<evidence type="ECO:0000313" key="2">
    <source>
        <dbReference type="EnsemblPlants" id="PGSC0003DMT400094796"/>
    </source>
</evidence>
<dbReference type="InParanoid" id="M1DUW8"/>
<dbReference type="PaxDb" id="4113-PGSC0003DMT400094796"/>
<organism evidence="2 3">
    <name type="scientific">Solanum tuberosum</name>
    <name type="common">Potato</name>
    <dbReference type="NCBI Taxonomy" id="4113"/>
    <lineage>
        <taxon>Eukaryota</taxon>
        <taxon>Viridiplantae</taxon>
        <taxon>Streptophyta</taxon>
        <taxon>Embryophyta</taxon>
        <taxon>Tracheophyta</taxon>
        <taxon>Spermatophyta</taxon>
        <taxon>Magnoliopsida</taxon>
        <taxon>eudicotyledons</taxon>
        <taxon>Gunneridae</taxon>
        <taxon>Pentapetalae</taxon>
        <taxon>asterids</taxon>
        <taxon>lamiids</taxon>
        <taxon>Solanales</taxon>
        <taxon>Solanaceae</taxon>
        <taxon>Solanoideae</taxon>
        <taxon>Solaneae</taxon>
        <taxon>Solanum</taxon>
    </lineage>
</organism>
<name>M1DUW8_SOLTU</name>
<keyword evidence="3" id="KW-1185">Reference proteome</keyword>
<dbReference type="Gramene" id="PGSC0003DMT400094796">
    <property type="protein sequence ID" value="PGSC0003DMT400094796"/>
    <property type="gene ID" value="PGSC0003DMG400044367"/>
</dbReference>
<reference evidence="3" key="1">
    <citation type="journal article" date="2011" name="Nature">
        <title>Genome sequence and analysis of the tuber crop potato.</title>
        <authorList>
            <consortium name="The Potato Genome Sequencing Consortium"/>
        </authorList>
    </citation>
    <scope>NUCLEOTIDE SEQUENCE [LARGE SCALE GENOMIC DNA]</scope>
    <source>
        <strain evidence="3">cv. DM1-3 516 R44</strain>
    </source>
</reference>
<evidence type="ECO:0000256" key="1">
    <source>
        <dbReference type="SAM" id="MobiDB-lite"/>
    </source>
</evidence>
<feature type="compositionally biased region" description="Basic and acidic residues" evidence="1">
    <location>
        <begin position="439"/>
        <end position="450"/>
    </location>
</feature>